<evidence type="ECO:0000313" key="1">
    <source>
        <dbReference type="EMBL" id="KAK6186111.1"/>
    </source>
</evidence>
<protein>
    <recommendedName>
        <fullName evidence="3">Dehydrogenase/reductase SDR family member 1</fullName>
    </recommendedName>
</protein>
<dbReference type="Pfam" id="PF00106">
    <property type="entry name" value="adh_short"/>
    <property type="match status" value="1"/>
</dbReference>
<dbReference type="EMBL" id="JAZGQO010000006">
    <property type="protein sequence ID" value="KAK6186111.1"/>
    <property type="molecule type" value="Genomic_DNA"/>
</dbReference>
<dbReference type="InterPro" id="IPR002347">
    <property type="entry name" value="SDR_fam"/>
</dbReference>
<gene>
    <name evidence="1" type="ORF">SNE40_008211</name>
</gene>
<evidence type="ECO:0008006" key="3">
    <source>
        <dbReference type="Google" id="ProtNLM"/>
    </source>
</evidence>
<keyword evidence="2" id="KW-1185">Reference proteome</keyword>
<dbReference type="SUPFAM" id="SSF51735">
    <property type="entry name" value="NAD(P)-binding Rossmann-fold domains"/>
    <property type="match status" value="1"/>
</dbReference>
<sequence length="313" mass="34699">MKTLVGKICVVTGATRGIGKGIALQLGEAGATVYITGRTLDPPNNQVGGSLRETAKEVENRGGKCIPVQCDHSKDDDIVKLFDKVKNEQDGKLDILVNNAYSAVNAIMDNLGKRFWEYEPKMWDDVNNVGLRNHYFCSVYAARMMVERQSGLIVNISSSGGLRKLFNVAYGIGKAACDRMAVDCGLDLKKHNVTFVSLWPGPVNTENVSKHIDKPDLSKFKKFFENGETVEYAGKCIVHLANDPNVIKKTARILLTAELGDEYGFDDVNGRHLQSFRQIKYLLQQGGYGWIAPFIPGFIKIPYWVLTLASSKF</sequence>
<dbReference type="InterPro" id="IPR036291">
    <property type="entry name" value="NAD(P)-bd_dom_sf"/>
</dbReference>
<dbReference type="PANTHER" id="PTHR44147:SF2">
    <property type="entry name" value="DEHYDROGENASE_REDUCTASE SDR FAMILY MEMBER 1"/>
    <property type="match status" value="1"/>
</dbReference>
<name>A0AAN8JZA6_PATCE</name>
<proteinExistence type="predicted"/>
<dbReference type="PRINTS" id="PR00081">
    <property type="entry name" value="GDHRDH"/>
</dbReference>
<dbReference type="AlphaFoldDB" id="A0AAN8JZA6"/>
<accession>A0AAN8JZA6</accession>
<reference evidence="1 2" key="1">
    <citation type="submission" date="2024-01" db="EMBL/GenBank/DDBJ databases">
        <title>The genome of the rayed Mediterranean limpet Patella caerulea (Linnaeus, 1758).</title>
        <authorList>
            <person name="Anh-Thu Weber A."/>
            <person name="Halstead-Nussloch G."/>
        </authorList>
    </citation>
    <scope>NUCLEOTIDE SEQUENCE [LARGE SCALE GENOMIC DNA]</scope>
    <source>
        <strain evidence="1">AATW-2023a</strain>
        <tissue evidence="1">Whole specimen</tissue>
    </source>
</reference>
<organism evidence="1 2">
    <name type="scientific">Patella caerulea</name>
    <name type="common">Rayed Mediterranean limpet</name>
    <dbReference type="NCBI Taxonomy" id="87958"/>
    <lineage>
        <taxon>Eukaryota</taxon>
        <taxon>Metazoa</taxon>
        <taxon>Spiralia</taxon>
        <taxon>Lophotrochozoa</taxon>
        <taxon>Mollusca</taxon>
        <taxon>Gastropoda</taxon>
        <taxon>Patellogastropoda</taxon>
        <taxon>Patelloidea</taxon>
        <taxon>Patellidae</taxon>
        <taxon>Patella</taxon>
    </lineage>
</organism>
<dbReference type="PANTHER" id="PTHR44147">
    <property type="entry name" value="DEHYDROGENASE/REDUCTASE SDR FAMILY MEMBER 1"/>
    <property type="match status" value="1"/>
</dbReference>
<comment type="caution">
    <text evidence="1">The sequence shown here is derived from an EMBL/GenBank/DDBJ whole genome shotgun (WGS) entry which is preliminary data.</text>
</comment>
<evidence type="ECO:0000313" key="2">
    <source>
        <dbReference type="Proteomes" id="UP001347796"/>
    </source>
</evidence>
<dbReference type="Gene3D" id="3.40.50.720">
    <property type="entry name" value="NAD(P)-binding Rossmann-like Domain"/>
    <property type="match status" value="1"/>
</dbReference>
<dbReference type="Proteomes" id="UP001347796">
    <property type="component" value="Unassembled WGS sequence"/>
</dbReference>
<dbReference type="CDD" id="cd09763">
    <property type="entry name" value="DHRS1-like_SDR_c"/>
    <property type="match status" value="1"/>
</dbReference>